<keyword evidence="1 2" id="KW-0694">RNA-binding</keyword>
<feature type="compositionally biased region" description="Gly residues" evidence="3">
    <location>
        <begin position="498"/>
        <end position="514"/>
    </location>
</feature>
<keyword evidence="7" id="KW-1185">Reference proteome</keyword>
<dbReference type="SUPFAM" id="SSF54427">
    <property type="entry name" value="NTF2-like"/>
    <property type="match status" value="1"/>
</dbReference>
<dbReference type="SMART" id="SM00360">
    <property type="entry name" value="RRM"/>
    <property type="match status" value="1"/>
</dbReference>
<feature type="compositionally biased region" description="Polar residues" evidence="3">
    <location>
        <begin position="1"/>
        <end position="13"/>
    </location>
</feature>
<organism evidence="6 7">
    <name type="scientific">Cudoniella acicularis</name>
    <dbReference type="NCBI Taxonomy" id="354080"/>
    <lineage>
        <taxon>Eukaryota</taxon>
        <taxon>Fungi</taxon>
        <taxon>Dikarya</taxon>
        <taxon>Ascomycota</taxon>
        <taxon>Pezizomycotina</taxon>
        <taxon>Leotiomycetes</taxon>
        <taxon>Helotiales</taxon>
        <taxon>Tricladiaceae</taxon>
        <taxon>Cudoniella</taxon>
    </lineage>
</organism>
<feature type="compositionally biased region" description="Basic and acidic residues" evidence="3">
    <location>
        <begin position="258"/>
        <end position="275"/>
    </location>
</feature>
<dbReference type="PANTHER" id="PTHR10693">
    <property type="entry name" value="RAS GTPASE-ACTIVATING PROTEIN-BINDING PROTEIN"/>
    <property type="match status" value="1"/>
</dbReference>
<dbReference type="Pfam" id="PF02136">
    <property type="entry name" value="NTF2"/>
    <property type="match status" value="1"/>
</dbReference>
<dbReference type="GO" id="GO:0005829">
    <property type="term" value="C:cytosol"/>
    <property type="evidence" value="ECO:0007669"/>
    <property type="project" value="TreeGrafter"/>
</dbReference>
<dbReference type="SUPFAM" id="SSF54928">
    <property type="entry name" value="RNA-binding domain, RBD"/>
    <property type="match status" value="1"/>
</dbReference>
<evidence type="ECO:0000259" key="4">
    <source>
        <dbReference type="PROSITE" id="PS50102"/>
    </source>
</evidence>
<dbReference type="CDD" id="cd00780">
    <property type="entry name" value="NTF2"/>
    <property type="match status" value="1"/>
</dbReference>
<accession>A0A8H4RTZ2</accession>
<comment type="caution">
    <text evidence="6">The sequence shown here is derived from an EMBL/GenBank/DDBJ whole genome shotgun (WGS) entry which is preliminary data.</text>
</comment>
<evidence type="ECO:0000313" key="6">
    <source>
        <dbReference type="EMBL" id="KAF4636005.1"/>
    </source>
</evidence>
<dbReference type="OrthoDB" id="339151at2759"/>
<feature type="compositionally biased region" description="Polar residues" evidence="3">
    <location>
        <begin position="26"/>
        <end position="37"/>
    </location>
</feature>
<dbReference type="InterPro" id="IPR000504">
    <property type="entry name" value="RRM_dom"/>
</dbReference>
<dbReference type="GO" id="GO:0034517">
    <property type="term" value="P:ribophagy"/>
    <property type="evidence" value="ECO:0007669"/>
    <property type="project" value="TreeGrafter"/>
</dbReference>
<dbReference type="AlphaFoldDB" id="A0A8H4RTZ2"/>
<dbReference type="PANTHER" id="PTHR10693:SF20">
    <property type="entry name" value="AT27578P"/>
    <property type="match status" value="1"/>
</dbReference>
<dbReference type="InterPro" id="IPR032710">
    <property type="entry name" value="NTF2-like_dom_sf"/>
</dbReference>
<evidence type="ECO:0000256" key="1">
    <source>
        <dbReference type="ARBA" id="ARBA00022884"/>
    </source>
</evidence>
<feature type="compositionally biased region" description="Gly residues" evidence="3">
    <location>
        <begin position="471"/>
        <end position="491"/>
    </location>
</feature>
<feature type="region of interest" description="Disordered" evidence="3">
    <location>
        <begin position="471"/>
        <end position="529"/>
    </location>
</feature>
<feature type="domain" description="NTF2" evidence="5">
    <location>
        <begin position="44"/>
        <end position="159"/>
    </location>
</feature>
<evidence type="ECO:0008006" key="8">
    <source>
        <dbReference type="Google" id="ProtNLM"/>
    </source>
</evidence>
<evidence type="ECO:0000256" key="2">
    <source>
        <dbReference type="PROSITE-ProRule" id="PRU00176"/>
    </source>
</evidence>
<dbReference type="InterPro" id="IPR012677">
    <property type="entry name" value="Nucleotide-bd_a/b_plait_sf"/>
</dbReference>
<reference evidence="6 7" key="1">
    <citation type="submission" date="2020-03" db="EMBL/GenBank/DDBJ databases">
        <title>Draft Genome Sequence of Cudoniella acicularis.</title>
        <authorList>
            <person name="Buettner E."/>
            <person name="Kellner H."/>
        </authorList>
    </citation>
    <scope>NUCLEOTIDE SEQUENCE [LARGE SCALE GENOMIC DNA]</scope>
    <source>
        <strain evidence="6 7">DSM 108380</strain>
    </source>
</reference>
<sequence length="529" mass="56032">MATNGNFAQQDQYKSAPEQYPATSGAADSNTGSASGNDLSKDEVGWYFVEQYYTTLSKSPEKLHLFYGKRSQFVSGLEAEVAPVSVGRSAIQERIRELDFQDCKVRVSNVDSQASFDNIVIQVIGETSNKSAELKKFVQTFVLAQQPTGYFVLNDIFRYINEEGEEEVVDTTAQEETPAAGPLVEDVEMPKAQASTEEPAPAPLDAEIVDKKLEETIEVESAPVEVPTTNGNGEAAVEEAEEAPVAAPEEEEVPTPEAIEKAVEEEVKEPEKPKDPVPSPIVTRAPSTTKPAEPAQPSAPPKPLSWASRAAAAVGSAPKPAVPAVAPKTATPPAQARAAPPATKPAPAQATPAPASQAEKEKENTAPGAGWQTAGDNAKRQNRPQSISAPLEKEGTMAYIRNVTEKLTPEELRSALEAFGPLIYFDINRGKNCAFVEYATAEGYQAAASNNPHSISGETIFVEPRRPKAGAYGGNGYTGGRGGVNTRGRGGFQNDRQGGQGGRGNFGQNRGRGGAPTPRGRGASQATNA</sequence>
<evidence type="ECO:0000259" key="5">
    <source>
        <dbReference type="PROSITE" id="PS50177"/>
    </source>
</evidence>
<dbReference type="GO" id="GO:0003729">
    <property type="term" value="F:mRNA binding"/>
    <property type="evidence" value="ECO:0007669"/>
    <property type="project" value="TreeGrafter"/>
</dbReference>
<dbReference type="Pfam" id="PF00076">
    <property type="entry name" value="RRM_1"/>
    <property type="match status" value="1"/>
</dbReference>
<dbReference type="PROSITE" id="PS50102">
    <property type="entry name" value="RRM"/>
    <property type="match status" value="1"/>
</dbReference>
<proteinExistence type="predicted"/>
<dbReference type="FunFam" id="3.10.450.50:FF:000003">
    <property type="entry name" value="Nuclear transport factor 2 family protein"/>
    <property type="match status" value="1"/>
</dbReference>
<feature type="domain" description="RRM" evidence="4">
    <location>
        <begin position="396"/>
        <end position="467"/>
    </location>
</feature>
<name>A0A8H4RTZ2_9HELO</name>
<dbReference type="InterPro" id="IPR039539">
    <property type="entry name" value="Ras_GTPase_bind_prot"/>
</dbReference>
<evidence type="ECO:0000313" key="7">
    <source>
        <dbReference type="Proteomes" id="UP000566819"/>
    </source>
</evidence>
<gene>
    <name evidence="6" type="ORF">G7Y89_g2093</name>
</gene>
<protein>
    <recommendedName>
        <fullName evidence="8">NTF2 domain-containing protein</fullName>
    </recommendedName>
</protein>
<feature type="region of interest" description="Disordered" evidence="3">
    <location>
        <begin position="1"/>
        <end position="37"/>
    </location>
</feature>
<dbReference type="InterPro" id="IPR018222">
    <property type="entry name" value="Nuclear_transport_factor_2_euk"/>
</dbReference>
<feature type="compositionally biased region" description="Low complexity" evidence="3">
    <location>
        <begin position="307"/>
        <end position="357"/>
    </location>
</feature>
<dbReference type="PROSITE" id="PS50177">
    <property type="entry name" value="NTF2_DOMAIN"/>
    <property type="match status" value="1"/>
</dbReference>
<dbReference type="InterPro" id="IPR035979">
    <property type="entry name" value="RBD_domain_sf"/>
</dbReference>
<feature type="compositionally biased region" description="Acidic residues" evidence="3">
    <location>
        <begin position="236"/>
        <end position="254"/>
    </location>
</feature>
<dbReference type="CDD" id="cd00590">
    <property type="entry name" value="RRM_SF"/>
    <property type="match status" value="1"/>
</dbReference>
<dbReference type="Gene3D" id="3.10.450.50">
    <property type="match status" value="1"/>
</dbReference>
<dbReference type="GO" id="GO:1990904">
    <property type="term" value="C:ribonucleoprotein complex"/>
    <property type="evidence" value="ECO:0007669"/>
    <property type="project" value="TreeGrafter"/>
</dbReference>
<dbReference type="EMBL" id="JAAMPI010000088">
    <property type="protein sequence ID" value="KAF4636005.1"/>
    <property type="molecule type" value="Genomic_DNA"/>
</dbReference>
<dbReference type="GO" id="GO:0016579">
    <property type="term" value="P:protein deubiquitination"/>
    <property type="evidence" value="ECO:0007669"/>
    <property type="project" value="TreeGrafter"/>
</dbReference>
<dbReference type="Gene3D" id="3.30.70.330">
    <property type="match status" value="1"/>
</dbReference>
<dbReference type="Proteomes" id="UP000566819">
    <property type="component" value="Unassembled WGS sequence"/>
</dbReference>
<dbReference type="InterPro" id="IPR002075">
    <property type="entry name" value="NTF2_dom"/>
</dbReference>
<dbReference type="GO" id="GO:1990861">
    <property type="term" value="C:Ubp3-Bre5 deubiquitination complex"/>
    <property type="evidence" value="ECO:0007669"/>
    <property type="project" value="TreeGrafter"/>
</dbReference>
<feature type="region of interest" description="Disordered" evidence="3">
    <location>
        <begin position="225"/>
        <end position="393"/>
    </location>
</feature>
<evidence type="ECO:0000256" key="3">
    <source>
        <dbReference type="SAM" id="MobiDB-lite"/>
    </source>
</evidence>